<name>A0ABN3AW92_9MICO</name>
<dbReference type="EMBL" id="BAAAQT010000008">
    <property type="protein sequence ID" value="GAA2175347.1"/>
    <property type="molecule type" value="Genomic_DNA"/>
</dbReference>
<evidence type="ECO:0000313" key="2">
    <source>
        <dbReference type="Proteomes" id="UP001501599"/>
    </source>
</evidence>
<organism evidence="1 2">
    <name type="scientific">Agrococcus versicolor</name>
    <dbReference type="NCBI Taxonomy" id="501482"/>
    <lineage>
        <taxon>Bacteria</taxon>
        <taxon>Bacillati</taxon>
        <taxon>Actinomycetota</taxon>
        <taxon>Actinomycetes</taxon>
        <taxon>Micrococcales</taxon>
        <taxon>Microbacteriaceae</taxon>
        <taxon>Agrococcus</taxon>
    </lineage>
</organism>
<accession>A0ABN3AW92</accession>
<keyword evidence="2" id="KW-1185">Reference proteome</keyword>
<evidence type="ECO:0000313" key="1">
    <source>
        <dbReference type="EMBL" id="GAA2175347.1"/>
    </source>
</evidence>
<gene>
    <name evidence="1" type="ORF">GCM10009846_24860</name>
</gene>
<comment type="caution">
    <text evidence="1">The sequence shown here is derived from an EMBL/GenBank/DDBJ whole genome shotgun (WGS) entry which is preliminary data.</text>
</comment>
<dbReference type="RefSeq" id="WP_344344124.1">
    <property type="nucleotide sequence ID" value="NZ_BAAAQT010000008.1"/>
</dbReference>
<reference evidence="1 2" key="1">
    <citation type="journal article" date="2019" name="Int. J. Syst. Evol. Microbiol.">
        <title>The Global Catalogue of Microorganisms (GCM) 10K type strain sequencing project: providing services to taxonomists for standard genome sequencing and annotation.</title>
        <authorList>
            <consortium name="The Broad Institute Genomics Platform"/>
            <consortium name="The Broad Institute Genome Sequencing Center for Infectious Disease"/>
            <person name="Wu L."/>
            <person name="Ma J."/>
        </authorList>
    </citation>
    <scope>NUCLEOTIDE SEQUENCE [LARGE SCALE GENOMIC DNA]</scope>
    <source>
        <strain evidence="1 2">JCM 16026</strain>
    </source>
</reference>
<dbReference type="Proteomes" id="UP001501599">
    <property type="component" value="Unassembled WGS sequence"/>
</dbReference>
<sequence>MRFAWTGDGVTADGRLVATFDQEWLRDRADVRLEGQTWRFRKDGLGGGWAASLDGDDRIVASSLSMWRMRWEVRAPSGVFEVHRTSTFLATTFELRVGGAAVGTIENDAFWRFVPVLEAPDAMPPAEAAFVLWFVRRAVARAAATSASVST</sequence>
<protein>
    <submittedName>
        <fullName evidence="1">Uncharacterized protein</fullName>
    </submittedName>
</protein>
<proteinExistence type="predicted"/>